<dbReference type="OrthoDB" id="435460at2759"/>
<keyword evidence="3" id="KW-1185">Reference proteome</keyword>
<dbReference type="AlphaFoldDB" id="A0A9W6XUP8"/>
<accession>A0A9W6XUP8</accession>
<gene>
    <name evidence="2" type="ORF">Pfra01_001629700</name>
</gene>
<name>A0A9W6XUP8_9STRA</name>
<evidence type="ECO:0000313" key="3">
    <source>
        <dbReference type="Proteomes" id="UP001165121"/>
    </source>
</evidence>
<feature type="region of interest" description="Disordered" evidence="1">
    <location>
        <begin position="1"/>
        <end position="82"/>
    </location>
</feature>
<organism evidence="2 3">
    <name type="scientific">Phytophthora fragariaefolia</name>
    <dbReference type="NCBI Taxonomy" id="1490495"/>
    <lineage>
        <taxon>Eukaryota</taxon>
        <taxon>Sar</taxon>
        <taxon>Stramenopiles</taxon>
        <taxon>Oomycota</taxon>
        <taxon>Peronosporomycetes</taxon>
        <taxon>Peronosporales</taxon>
        <taxon>Peronosporaceae</taxon>
        <taxon>Phytophthora</taxon>
    </lineage>
</organism>
<feature type="compositionally biased region" description="Low complexity" evidence="1">
    <location>
        <begin position="10"/>
        <end position="41"/>
    </location>
</feature>
<evidence type="ECO:0000256" key="1">
    <source>
        <dbReference type="SAM" id="MobiDB-lite"/>
    </source>
</evidence>
<feature type="compositionally biased region" description="Polar residues" evidence="1">
    <location>
        <begin position="123"/>
        <end position="136"/>
    </location>
</feature>
<feature type="compositionally biased region" description="Basic residues" evidence="1">
    <location>
        <begin position="46"/>
        <end position="57"/>
    </location>
</feature>
<reference evidence="2" key="1">
    <citation type="submission" date="2023-04" db="EMBL/GenBank/DDBJ databases">
        <title>Phytophthora fragariaefolia NBRC 109709.</title>
        <authorList>
            <person name="Ichikawa N."/>
            <person name="Sato H."/>
            <person name="Tonouchi N."/>
        </authorList>
    </citation>
    <scope>NUCLEOTIDE SEQUENCE</scope>
    <source>
        <strain evidence="2">NBRC 109709</strain>
    </source>
</reference>
<feature type="compositionally biased region" description="Polar residues" evidence="1">
    <location>
        <begin position="58"/>
        <end position="67"/>
    </location>
</feature>
<dbReference type="Proteomes" id="UP001165121">
    <property type="component" value="Unassembled WGS sequence"/>
</dbReference>
<proteinExistence type="predicted"/>
<sequence>MSREQEQEEQQSSRARQATTPTPATPPARAASVTPATSSPPEGHHRGGHGKQKRKRGTPNSGSVKSSSPRRENDAESNGADAEGGVFFRSAWMELIMDPSKKARMEKFFQPSLQLEPTRRTLPRSTDSEVSVQESEAPTEILAPSDDGNRDEVHASVEERQTRGVEVHVTTDAETDDIISQLQFETNQDMPCVVHALYYCSGNTVMAREFLMGALPSGMWSPDDDLLLVSLVTEESIDRSVVDAAVAHGDFTAMQRPRDTDAILERVRFLR</sequence>
<dbReference type="EMBL" id="BSXT01001824">
    <property type="protein sequence ID" value="GMF45474.1"/>
    <property type="molecule type" value="Genomic_DNA"/>
</dbReference>
<protein>
    <submittedName>
        <fullName evidence="2">Unnamed protein product</fullName>
    </submittedName>
</protein>
<evidence type="ECO:0000313" key="2">
    <source>
        <dbReference type="EMBL" id="GMF45474.1"/>
    </source>
</evidence>
<comment type="caution">
    <text evidence="2">The sequence shown here is derived from an EMBL/GenBank/DDBJ whole genome shotgun (WGS) entry which is preliminary data.</text>
</comment>
<feature type="region of interest" description="Disordered" evidence="1">
    <location>
        <begin position="114"/>
        <end position="149"/>
    </location>
</feature>